<sequence length="161" mass="17765">MSAEAQERVQSAIKDFVNGLDRSHIRGMDRSMHECAATCLSDTEASIDAVHACIAAARRRPSVLKVRSVRIGTVSKLPEPLYPLRQDEVKDKLSPSSSEAEITKFRSEFDTCAVNCCDKNIARLPNITKKVRDCLNTGSTEGRRSSKCSESDLPCFDSTKL</sequence>
<dbReference type="PANTHER" id="PTHR21096:SF0">
    <property type="entry name" value="PROTEIN FAM136A"/>
    <property type="match status" value="1"/>
</dbReference>
<keyword evidence="4" id="KW-1185">Reference proteome</keyword>
<dbReference type="OrthoDB" id="9975421at2759"/>
<organism evidence="3 4">
    <name type="scientific">Caligus rogercresseyi</name>
    <name type="common">Sea louse</name>
    <dbReference type="NCBI Taxonomy" id="217165"/>
    <lineage>
        <taxon>Eukaryota</taxon>
        <taxon>Metazoa</taxon>
        <taxon>Ecdysozoa</taxon>
        <taxon>Arthropoda</taxon>
        <taxon>Crustacea</taxon>
        <taxon>Multicrustacea</taxon>
        <taxon>Hexanauplia</taxon>
        <taxon>Copepoda</taxon>
        <taxon>Siphonostomatoida</taxon>
        <taxon>Caligidae</taxon>
        <taxon>Caligus</taxon>
    </lineage>
</organism>
<dbReference type="Proteomes" id="UP000595437">
    <property type="component" value="Chromosome 1"/>
</dbReference>
<evidence type="ECO:0000313" key="4">
    <source>
        <dbReference type="Proteomes" id="UP000595437"/>
    </source>
</evidence>
<gene>
    <name evidence="3" type="ORF">FKW44_000135</name>
</gene>
<evidence type="ECO:0000256" key="2">
    <source>
        <dbReference type="SAM" id="MobiDB-lite"/>
    </source>
</evidence>
<dbReference type="Pfam" id="PF05811">
    <property type="entry name" value="DUF842"/>
    <property type="match status" value="1"/>
</dbReference>
<name>A0A7T8KGV3_CALRO</name>
<comment type="similarity">
    <text evidence="1">Belongs to the FAM136 family.</text>
</comment>
<protein>
    <submittedName>
        <fullName evidence="3">Protein FAM136A</fullName>
    </submittedName>
</protein>
<dbReference type="GO" id="GO:0005737">
    <property type="term" value="C:cytoplasm"/>
    <property type="evidence" value="ECO:0007669"/>
    <property type="project" value="TreeGrafter"/>
</dbReference>
<dbReference type="EMBL" id="CP045890">
    <property type="protein sequence ID" value="QQP55704.1"/>
    <property type="molecule type" value="Genomic_DNA"/>
</dbReference>
<dbReference type="PANTHER" id="PTHR21096">
    <property type="entry name" value="PROTEIN FAM136A"/>
    <property type="match status" value="1"/>
</dbReference>
<evidence type="ECO:0000256" key="1">
    <source>
        <dbReference type="ARBA" id="ARBA00009952"/>
    </source>
</evidence>
<feature type="compositionally biased region" description="Basic and acidic residues" evidence="2">
    <location>
        <begin position="141"/>
        <end position="150"/>
    </location>
</feature>
<dbReference type="InterPro" id="IPR008560">
    <property type="entry name" value="DUF842_euk"/>
</dbReference>
<evidence type="ECO:0000313" key="3">
    <source>
        <dbReference type="EMBL" id="QQP55704.1"/>
    </source>
</evidence>
<accession>A0A7T8KGV3</accession>
<feature type="region of interest" description="Disordered" evidence="2">
    <location>
        <begin position="137"/>
        <end position="161"/>
    </location>
</feature>
<reference evidence="4" key="1">
    <citation type="submission" date="2021-01" db="EMBL/GenBank/DDBJ databases">
        <title>Caligus Genome Assembly.</title>
        <authorList>
            <person name="Gallardo-Escarate C."/>
        </authorList>
    </citation>
    <scope>NUCLEOTIDE SEQUENCE [LARGE SCALE GENOMIC DNA]</scope>
</reference>
<dbReference type="AlphaFoldDB" id="A0A7T8KGV3"/>
<proteinExistence type="inferred from homology"/>